<dbReference type="Gene3D" id="3.30.420.40">
    <property type="match status" value="2"/>
</dbReference>
<dbReference type="InterPro" id="IPR049874">
    <property type="entry name" value="ROK_cs"/>
</dbReference>
<dbReference type="EMBL" id="JAKPBZ010000111">
    <property type="protein sequence ID" value="MCL2893412.1"/>
    <property type="molecule type" value="Genomic_DNA"/>
</dbReference>
<accession>A0ABT0MUF5</accession>
<proteinExistence type="predicted"/>
<dbReference type="PANTHER" id="PTHR18964">
    <property type="entry name" value="ROK (REPRESSOR, ORF, KINASE) FAMILY"/>
    <property type="match status" value="1"/>
</dbReference>
<dbReference type="InterPro" id="IPR000600">
    <property type="entry name" value="ROK"/>
</dbReference>
<keyword evidence="3" id="KW-1185">Reference proteome</keyword>
<sequence>MLRLGMDIGGSKIEVQVLDDAGRIRYRQRTVTSKENVRTFVDQICSLVSEAETVVGQSCSIGLGLPGSPDPCSGRIKNSNILTINQQPLQQLLTDRLHRPVAIANDANCFTLSEAIDGAGAGLHSVVGVILGTGCGGGVVIDRRLQQGKNGNCGEWGHIPLPYYQPARDGEPHRCYCGQLNCIESFISGTGVARQLSANYRHSVDCVSFFSQLSKQEDPQALALLERIRDQLARSLAMIVNMLDPDIIILGGGLSNVPLLYTNIASLMGQYTFGHYCNTLILPAQHGDSSGVRGAAWLGSSMEDTMTR</sequence>
<name>A0ABT0MUF5_9GAMM</name>
<comment type="caution">
    <text evidence="2">The sequence shown here is derived from an EMBL/GenBank/DDBJ whole genome shotgun (WGS) entry which is preliminary data.</text>
</comment>
<gene>
    <name evidence="2" type="ORF">MFP26_12030</name>
</gene>
<reference evidence="2 3" key="1">
    <citation type="submission" date="2022-02" db="EMBL/GenBank/DDBJ databases">
        <title>Description of Brenneria tiliae sp. nov. isolated from symptomatic Tilia x moltkei and Tilia x europaea trees in the UK.</title>
        <authorList>
            <person name="Kile H."/>
        </authorList>
    </citation>
    <scope>NUCLEOTIDE SEQUENCE [LARGE SCALE GENOMIC DNA]</scope>
    <source>
        <strain evidence="2 3">MC1SB4.1</strain>
    </source>
</reference>
<dbReference type="Pfam" id="PF00480">
    <property type="entry name" value="ROK"/>
    <property type="match status" value="1"/>
</dbReference>
<dbReference type="Proteomes" id="UP001203069">
    <property type="component" value="Unassembled WGS sequence"/>
</dbReference>
<dbReference type="InterPro" id="IPR043129">
    <property type="entry name" value="ATPase_NBD"/>
</dbReference>
<evidence type="ECO:0000313" key="2">
    <source>
        <dbReference type="EMBL" id="MCL2893412.1"/>
    </source>
</evidence>
<protein>
    <submittedName>
        <fullName evidence="2">ROK family protein</fullName>
    </submittedName>
</protein>
<evidence type="ECO:0000256" key="1">
    <source>
        <dbReference type="ARBA" id="ARBA00023277"/>
    </source>
</evidence>
<organism evidence="2 3">
    <name type="scientific">Brenneria tiliae</name>
    <dbReference type="NCBI Taxonomy" id="2914984"/>
    <lineage>
        <taxon>Bacteria</taxon>
        <taxon>Pseudomonadati</taxon>
        <taxon>Pseudomonadota</taxon>
        <taxon>Gammaproteobacteria</taxon>
        <taxon>Enterobacterales</taxon>
        <taxon>Pectobacteriaceae</taxon>
        <taxon>Brenneria</taxon>
    </lineage>
</organism>
<dbReference type="PANTHER" id="PTHR18964:SF174">
    <property type="entry name" value="D-ALLOSE KINASE-RELATED"/>
    <property type="match status" value="1"/>
</dbReference>
<dbReference type="SUPFAM" id="SSF53067">
    <property type="entry name" value="Actin-like ATPase domain"/>
    <property type="match status" value="1"/>
</dbReference>
<dbReference type="RefSeq" id="WP_249244874.1">
    <property type="nucleotide sequence ID" value="NZ_JAKPBZ010000111.1"/>
</dbReference>
<evidence type="ECO:0000313" key="3">
    <source>
        <dbReference type="Proteomes" id="UP001203069"/>
    </source>
</evidence>
<keyword evidence="1" id="KW-0119">Carbohydrate metabolism</keyword>
<dbReference type="PROSITE" id="PS01125">
    <property type="entry name" value="ROK"/>
    <property type="match status" value="1"/>
</dbReference>